<evidence type="ECO:0000313" key="2">
    <source>
        <dbReference type="Proteomes" id="UP001152484"/>
    </source>
</evidence>
<reference evidence="1" key="1">
    <citation type="submission" date="2022-07" db="EMBL/GenBank/DDBJ databases">
        <authorList>
            <person name="Macas J."/>
            <person name="Novak P."/>
            <person name="Neumann P."/>
        </authorList>
    </citation>
    <scope>NUCLEOTIDE SEQUENCE</scope>
</reference>
<evidence type="ECO:0000313" key="1">
    <source>
        <dbReference type="EMBL" id="CAH9119548.1"/>
    </source>
</evidence>
<dbReference type="Proteomes" id="UP001152484">
    <property type="component" value="Unassembled WGS sequence"/>
</dbReference>
<accession>A0A9P1A063</accession>
<protein>
    <submittedName>
        <fullName evidence="1">Uncharacterized protein</fullName>
    </submittedName>
</protein>
<dbReference type="OrthoDB" id="1716288at2759"/>
<gene>
    <name evidence="1" type="ORF">CEURO_LOCUS22342</name>
</gene>
<proteinExistence type="predicted"/>
<dbReference type="PANTHER" id="PTHR33116:SF78">
    <property type="entry name" value="OS12G0587133 PROTEIN"/>
    <property type="match status" value="1"/>
</dbReference>
<keyword evidence="2" id="KW-1185">Reference proteome</keyword>
<dbReference type="AlphaFoldDB" id="A0A9P1A063"/>
<name>A0A9P1A063_CUSEU</name>
<comment type="caution">
    <text evidence="1">The sequence shown here is derived from an EMBL/GenBank/DDBJ whole genome shotgun (WGS) entry which is preliminary data.</text>
</comment>
<dbReference type="PANTHER" id="PTHR33116">
    <property type="entry name" value="REVERSE TRANSCRIPTASE ZINC-BINDING DOMAIN-CONTAINING PROTEIN-RELATED-RELATED"/>
    <property type="match status" value="1"/>
</dbReference>
<dbReference type="EMBL" id="CAMAPE010000080">
    <property type="protein sequence ID" value="CAH9119548.1"/>
    <property type="molecule type" value="Genomic_DNA"/>
</dbReference>
<organism evidence="1 2">
    <name type="scientific">Cuscuta europaea</name>
    <name type="common">European dodder</name>
    <dbReference type="NCBI Taxonomy" id="41803"/>
    <lineage>
        <taxon>Eukaryota</taxon>
        <taxon>Viridiplantae</taxon>
        <taxon>Streptophyta</taxon>
        <taxon>Embryophyta</taxon>
        <taxon>Tracheophyta</taxon>
        <taxon>Spermatophyta</taxon>
        <taxon>Magnoliopsida</taxon>
        <taxon>eudicotyledons</taxon>
        <taxon>Gunneridae</taxon>
        <taxon>Pentapetalae</taxon>
        <taxon>asterids</taxon>
        <taxon>lamiids</taxon>
        <taxon>Solanales</taxon>
        <taxon>Convolvulaceae</taxon>
        <taxon>Cuscuteae</taxon>
        <taxon>Cuscuta</taxon>
        <taxon>Cuscuta subgen. Cuscuta</taxon>
    </lineage>
</organism>
<sequence length="96" mass="11197">MEDLLGMQHSSLPLKYLGSYLHKGINRVTYYEDIIKKIDNKLSASKQKNLSQARRVILIKHVSNTIPIHFMVVDIFPKKVIRILGRKMAHFFGIKY</sequence>